<dbReference type="InterPro" id="IPR004676">
    <property type="entry name" value="Cd-R_transporter"/>
</dbReference>
<keyword evidence="1" id="KW-0472">Membrane</keyword>
<feature type="transmembrane region" description="Helical" evidence="1">
    <location>
        <begin position="41"/>
        <end position="63"/>
    </location>
</feature>
<organism evidence="2 3">
    <name type="scientific">Pelatocladus maniniholoensis HA4357-MV3</name>
    <dbReference type="NCBI Taxonomy" id="1117104"/>
    <lineage>
        <taxon>Bacteria</taxon>
        <taxon>Bacillati</taxon>
        <taxon>Cyanobacteriota</taxon>
        <taxon>Cyanophyceae</taxon>
        <taxon>Nostocales</taxon>
        <taxon>Nostocaceae</taxon>
        <taxon>Pelatocladus</taxon>
    </lineage>
</organism>
<dbReference type="EMBL" id="JAHHHW010000085">
    <property type="protein sequence ID" value="MBW4432434.1"/>
    <property type="molecule type" value="Genomic_DNA"/>
</dbReference>
<sequence length="226" mass="24975">MSWLIGTLIIGISAAFATTFDDNIYLTAFFGKVNHTFHPKHIIIGEFVGFTALVFASLPGFFGGLFLPEAWIGLLGILPIIIGISNLMSQYDNGNTIQNVSVKFSNSVKPRRQQQSLLATLHDPQTYRVSAVTIANGGNNIGIYVPLFATTNLPSLGVILCVCYLTVGLWCLLSYNLTRNPLIAPLMARYGRKIFPWVLMWLGYSIMMKSGTFQLVPNVATLFKYI</sequence>
<reference evidence="2" key="1">
    <citation type="submission" date="2021-05" db="EMBL/GenBank/DDBJ databases">
        <authorList>
            <person name="Pietrasiak N."/>
            <person name="Ward R."/>
            <person name="Stajich J.E."/>
            <person name="Kurbessoian T."/>
        </authorList>
    </citation>
    <scope>NUCLEOTIDE SEQUENCE</scope>
    <source>
        <strain evidence="2">HA4357-MV3</strain>
    </source>
</reference>
<evidence type="ECO:0000313" key="2">
    <source>
        <dbReference type="EMBL" id="MBW4432434.1"/>
    </source>
</evidence>
<feature type="transmembrane region" description="Helical" evidence="1">
    <location>
        <begin position="70"/>
        <end position="88"/>
    </location>
</feature>
<keyword evidence="1" id="KW-1133">Transmembrane helix</keyword>
<reference evidence="2" key="2">
    <citation type="journal article" date="2022" name="Microbiol. Resour. Announc.">
        <title>Metagenome Sequencing to Explore Phylogenomics of Terrestrial Cyanobacteria.</title>
        <authorList>
            <person name="Ward R.D."/>
            <person name="Stajich J.E."/>
            <person name="Johansen J.R."/>
            <person name="Huntemann M."/>
            <person name="Clum A."/>
            <person name="Foster B."/>
            <person name="Foster B."/>
            <person name="Roux S."/>
            <person name="Palaniappan K."/>
            <person name="Varghese N."/>
            <person name="Mukherjee S."/>
            <person name="Reddy T.B.K."/>
            <person name="Daum C."/>
            <person name="Copeland A."/>
            <person name="Chen I.A."/>
            <person name="Ivanova N.N."/>
            <person name="Kyrpides N.C."/>
            <person name="Shapiro N."/>
            <person name="Eloe-Fadrosh E.A."/>
            <person name="Pietrasiak N."/>
        </authorList>
    </citation>
    <scope>NUCLEOTIDE SEQUENCE</scope>
    <source>
        <strain evidence="2">HA4357-MV3</strain>
    </source>
</reference>
<gene>
    <name evidence="2" type="ORF">KME28_12040</name>
</gene>
<keyword evidence="1" id="KW-0812">Transmembrane</keyword>
<accession>A0A9E3LTN5</accession>
<protein>
    <submittedName>
        <fullName evidence="2">Cadmium resistance transporter</fullName>
    </submittedName>
</protein>
<dbReference type="Pfam" id="PF03596">
    <property type="entry name" value="Cad"/>
    <property type="match status" value="1"/>
</dbReference>
<feature type="transmembrane region" description="Helical" evidence="1">
    <location>
        <begin position="153"/>
        <end position="173"/>
    </location>
</feature>
<feature type="transmembrane region" description="Helical" evidence="1">
    <location>
        <begin position="194"/>
        <end position="216"/>
    </location>
</feature>
<dbReference type="AlphaFoldDB" id="A0A9E3LTN5"/>
<evidence type="ECO:0000256" key="1">
    <source>
        <dbReference type="SAM" id="Phobius"/>
    </source>
</evidence>
<evidence type="ECO:0000313" key="3">
    <source>
        <dbReference type="Proteomes" id="UP000813215"/>
    </source>
</evidence>
<comment type="caution">
    <text evidence="2">The sequence shown here is derived from an EMBL/GenBank/DDBJ whole genome shotgun (WGS) entry which is preliminary data.</text>
</comment>
<name>A0A9E3LTN5_9NOST</name>
<dbReference type="Proteomes" id="UP000813215">
    <property type="component" value="Unassembled WGS sequence"/>
</dbReference>
<proteinExistence type="predicted"/>